<dbReference type="GO" id="GO:0003677">
    <property type="term" value="F:DNA binding"/>
    <property type="evidence" value="ECO:0007669"/>
    <property type="project" value="UniProtKB-KW"/>
</dbReference>
<name>A0A4R5TYR3_9GAMM</name>
<protein>
    <submittedName>
        <fullName evidence="3">XRE family transcriptional regulator</fullName>
    </submittedName>
</protein>
<accession>A0A4R5TYR3</accession>
<dbReference type="Gene3D" id="1.10.260.40">
    <property type="entry name" value="lambda repressor-like DNA-binding domains"/>
    <property type="match status" value="1"/>
</dbReference>
<dbReference type="PANTHER" id="PTHR46797:SF1">
    <property type="entry name" value="METHYLPHOSPHONATE SYNTHASE"/>
    <property type="match status" value="1"/>
</dbReference>
<evidence type="ECO:0000313" key="3">
    <source>
        <dbReference type="EMBL" id="TDK26311.1"/>
    </source>
</evidence>
<dbReference type="EMBL" id="SMTF01000003">
    <property type="protein sequence ID" value="TDK26311.1"/>
    <property type="molecule type" value="Genomic_DNA"/>
</dbReference>
<organism evidence="3 4">
    <name type="scientific">Luteimonas aestuarii</name>
    <dbReference type="NCBI Taxonomy" id="453837"/>
    <lineage>
        <taxon>Bacteria</taxon>
        <taxon>Pseudomonadati</taxon>
        <taxon>Pseudomonadota</taxon>
        <taxon>Gammaproteobacteria</taxon>
        <taxon>Lysobacterales</taxon>
        <taxon>Lysobacteraceae</taxon>
        <taxon>Luteimonas</taxon>
    </lineage>
</organism>
<keyword evidence="1" id="KW-0238">DNA-binding</keyword>
<gene>
    <name evidence="3" type="ORF">E2F46_06920</name>
</gene>
<dbReference type="InterPro" id="IPR050807">
    <property type="entry name" value="TransReg_Diox_bact_type"/>
</dbReference>
<feature type="domain" description="HTH cro/C1-type" evidence="2">
    <location>
        <begin position="17"/>
        <end position="71"/>
    </location>
</feature>
<evidence type="ECO:0000259" key="2">
    <source>
        <dbReference type="PROSITE" id="PS50943"/>
    </source>
</evidence>
<proteinExistence type="predicted"/>
<reference evidence="3 4" key="1">
    <citation type="submission" date="2019-03" db="EMBL/GenBank/DDBJ databases">
        <title>Luteimonas zhaokaii sp.nov., isolated from the rectal contents of Plateau pika in Yushu, Qinghai Province, China.</title>
        <authorList>
            <person name="Zhang G."/>
        </authorList>
    </citation>
    <scope>NUCLEOTIDE SEQUENCE [LARGE SCALE GENOMIC DNA]</scope>
    <source>
        <strain evidence="3 4">B9</strain>
    </source>
</reference>
<dbReference type="SUPFAM" id="SSF47413">
    <property type="entry name" value="lambda repressor-like DNA-binding domains"/>
    <property type="match status" value="1"/>
</dbReference>
<dbReference type="AlphaFoldDB" id="A0A4R5TYR3"/>
<dbReference type="RefSeq" id="WP_133321330.1">
    <property type="nucleotide sequence ID" value="NZ_SMTF01000003.1"/>
</dbReference>
<dbReference type="InterPro" id="IPR001387">
    <property type="entry name" value="Cro/C1-type_HTH"/>
</dbReference>
<dbReference type="SMART" id="SM00530">
    <property type="entry name" value="HTH_XRE"/>
    <property type="match status" value="1"/>
</dbReference>
<dbReference type="GO" id="GO:0003700">
    <property type="term" value="F:DNA-binding transcription factor activity"/>
    <property type="evidence" value="ECO:0007669"/>
    <property type="project" value="TreeGrafter"/>
</dbReference>
<dbReference type="GO" id="GO:0005829">
    <property type="term" value="C:cytosol"/>
    <property type="evidence" value="ECO:0007669"/>
    <property type="project" value="TreeGrafter"/>
</dbReference>
<comment type="caution">
    <text evidence="3">The sequence shown here is derived from an EMBL/GenBank/DDBJ whole genome shotgun (WGS) entry which is preliminary data.</text>
</comment>
<dbReference type="PROSITE" id="PS50943">
    <property type="entry name" value="HTH_CROC1"/>
    <property type="match status" value="1"/>
</dbReference>
<evidence type="ECO:0000313" key="4">
    <source>
        <dbReference type="Proteomes" id="UP000294796"/>
    </source>
</evidence>
<dbReference type="CDD" id="cd00093">
    <property type="entry name" value="HTH_XRE"/>
    <property type="match status" value="1"/>
</dbReference>
<dbReference type="Proteomes" id="UP000294796">
    <property type="component" value="Unassembled WGS sequence"/>
</dbReference>
<dbReference type="OrthoDB" id="9803379at2"/>
<evidence type="ECO:0000256" key="1">
    <source>
        <dbReference type="ARBA" id="ARBA00023125"/>
    </source>
</evidence>
<sequence length="100" mass="11540">MSKTLYRRENELFREQLRRARETAGLTQADLARAIGRTQVFVSHVERGVRRLDAVELLEICRAMGVDLTTFVSEFQKTVDALPRRKTSQVRRTGIPRPRG</sequence>
<dbReference type="InterPro" id="IPR010982">
    <property type="entry name" value="Lambda_DNA-bd_dom_sf"/>
</dbReference>
<dbReference type="Pfam" id="PF13560">
    <property type="entry name" value="HTH_31"/>
    <property type="match status" value="1"/>
</dbReference>
<keyword evidence="4" id="KW-1185">Reference proteome</keyword>
<dbReference type="PANTHER" id="PTHR46797">
    <property type="entry name" value="HTH-TYPE TRANSCRIPTIONAL REGULATOR"/>
    <property type="match status" value="1"/>
</dbReference>